<feature type="domain" description="Fumarylacetoacetase-like C-terminal" evidence="3">
    <location>
        <begin position="81"/>
        <end position="291"/>
    </location>
</feature>
<sequence>MVLDDNVYDLVEAYRVIYPKESGGTTWITGGTDGIMRDWNNVESEVQALAEAVAKWEDTEILAPLANGGEKLAAPIQPERIFGAAANYVEHANEMGTVLATKTESNPYVFLKADSSTVGPGDTVYLPKQSKMVDWEIELAVIIGRQCRHVDTESALDYVAGYSVINDITARDLNVRADYPFKFDWFQGKSFDTFAPLGPWIVPASCINDPQTLSLVLSINDEVMQDSSTDEMIYTVREQIAYLSSILTLRPGDVLATGTPTGVGMARGIFLKPGDVITASIENIGTLSNPVAAQT</sequence>
<dbReference type="FunFam" id="3.90.850.10:FF:000002">
    <property type="entry name" value="2-hydroxyhepta-2,4-diene-1,7-dioate isomerase"/>
    <property type="match status" value="1"/>
</dbReference>
<dbReference type="PANTHER" id="PTHR42796:SF4">
    <property type="entry name" value="FUMARYLACETOACETATE HYDROLASE DOMAIN-CONTAINING PROTEIN 2A"/>
    <property type="match status" value="1"/>
</dbReference>
<dbReference type="Pfam" id="PF01557">
    <property type="entry name" value="FAA_hydrolase"/>
    <property type="match status" value="1"/>
</dbReference>
<keyword evidence="2" id="KW-0479">Metal-binding</keyword>
<evidence type="ECO:0000313" key="4">
    <source>
        <dbReference type="EMBL" id="SVA88638.1"/>
    </source>
</evidence>
<dbReference type="EMBL" id="UINC01021322">
    <property type="protein sequence ID" value="SVA88638.1"/>
    <property type="molecule type" value="Genomic_DNA"/>
</dbReference>
<protein>
    <recommendedName>
        <fullName evidence="3">Fumarylacetoacetase-like C-terminal domain-containing protein</fullName>
    </recommendedName>
</protein>
<dbReference type="SUPFAM" id="SSF56529">
    <property type="entry name" value="FAH"/>
    <property type="match status" value="1"/>
</dbReference>
<dbReference type="AlphaFoldDB" id="A0A381ZH40"/>
<proteinExistence type="inferred from homology"/>
<name>A0A381ZH40_9ZZZZ</name>
<accession>A0A381ZH40</accession>
<evidence type="ECO:0000256" key="1">
    <source>
        <dbReference type="ARBA" id="ARBA00010211"/>
    </source>
</evidence>
<dbReference type="GO" id="GO:0016853">
    <property type="term" value="F:isomerase activity"/>
    <property type="evidence" value="ECO:0007669"/>
    <property type="project" value="UniProtKB-ARBA"/>
</dbReference>
<reference evidence="4" key="1">
    <citation type="submission" date="2018-05" db="EMBL/GenBank/DDBJ databases">
        <authorList>
            <person name="Lanie J.A."/>
            <person name="Ng W.-L."/>
            <person name="Kazmierczak K.M."/>
            <person name="Andrzejewski T.M."/>
            <person name="Davidsen T.M."/>
            <person name="Wayne K.J."/>
            <person name="Tettelin H."/>
            <person name="Glass J.I."/>
            <person name="Rusch D."/>
            <person name="Podicherti R."/>
            <person name="Tsui H.-C.T."/>
            <person name="Winkler M.E."/>
        </authorList>
    </citation>
    <scope>NUCLEOTIDE SEQUENCE</scope>
</reference>
<comment type="similarity">
    <text evidence="1">Belongs to the FAH family.</text>
</comment>
<evidence type="ECO:0000256" key="2">
    <source>
        <dbReference type="ARBA" id="ARBA00022723"/>
    </source>
</evidence>
<dbReference type="PANTHER" id="PTHR42796">
    <property type="entry name" value="FUMARYLACETOACETATE HYDROLASE DOMAIN-CONTAINING PROTEIN 2A-RELATED"/>
    <property type="match status" value="1"/>
</dbReference>
<dbReference type="GO" id="GO:0046872">
    <property type="term" value="F:metal ion binding"/>
    <property type="evidence" value="ECO:0007669"/>
    <property type="project" value="UniProtKB-KW"/>
</dbReference>
<dbReference type="GO" id="GO:0019752">
    <property type="term" value="P:carboxylic acid metabolic process"/>
    <property type="evidence" value="ECO:0007669"/>
    <property type="project" value="UniProtKB-ARBA"/>
</dbReference>
<organism evidence="4">
    <name type="scientific">marine metagenome</name>
    <dbReference type="NCBI Taxonomy" id="408172"/>
    <lineage>
        <taxon>unclassified sequences</taxon>
        <taxon>metagenomes</taxon>
        <taxon>ecological metagenomes</taxon>
    </lineage>
</organism>
<gene>
    <name evidence="4" type="ORF">METZ01_LOCUS141492</name>
</gene>
<dbReference type="Gene3D" id="3.90.850.10">
    <property type="entry name" value="Fumarylacetoacetase-like, C-terminal domain"/>
    <property type="match status" value="1"/>
</dbReference>
<evidence type="ECO:0000259" key="3">
    <source>
        <dbReference type="Pfam" id="PF01557"/>
    </source>
</evidence>
<dbReference type="InterPro" id="IPR036663">
    <property type="entry name" value="Fumarylacetoacetase_C_sf"/>
</dbReference>
<dbReference type="InterPro" id="IPR011234">
    <property type="entry name" value="Fumarylacetoacetase-like_C"/>
</dbReference>
<dbReference type="InterPro" id="IPR051121">
    <property type="entry name" value="FAH"/>
</dbReference>